<dbReference type="GO" id="GO:0003682">
    <property type="term" value="F:chromatin binding"/>
    <property type="evidence" value="ECO:0007669"/>
    <property type="project" value="TreeGrafter"/>
</dbReference>
<comment type="subcellular location">
    <subcellularLocation>
        <location evidence="1">Nucleus</location>
    </subcellularLocation>
</comment>
<name>A0A1E3INF1_9TREE</name>
<keyword evidence="2" id="KW-0539">Nucleus</keyword>
<protein>
    <recommendedName>
        <fullName evidence="5">Mini-chromosome maintenance complex-binding protein</fullName>
    </recommendedName>
</protein>
<evidence type="ECO:0000256" key="2">
    <source>
        <dbReference type="ARBA" id="ARBA00023242"/>
    </source>
</evidence>
<evidence type="ECO:0000256" key="1">
    <source>
        <dbReference type="ARBA" id="ARBA00004123"/>
    </source>
</evidence>
<dbReference type="GeneID" id="30195756"/>
<accession>A0A1E3INF1</accession>
<comment type="caution">
    <text evidence="3">The sequence shown here is derived from an EMBL/GenBank/DDBJ whole genome shotgun (WGS) entry which is preliminary data.</text>
</comment>
<dbReference type="GO" id="GO:0006261">
    <property type="term" value="P:DNA-templated DNA replication"/>
    <property type="evidence" value="ECO:0007669"/>
    <property type="project" value="TreeGrafter"/>
</dbReference>
<dbReference type="RefSeq" id="XP_019029506.1">
    <property type="nucleotide sequence ID" value="XM_019178599.1"/>
</dbReference>
<dbReference type="InterPro" id="IPR019140">
    <property type="entry name" value="MCM_complex-bd"/>
</dbReference>
<proteinExistence type="predicted"/>
<dbReference type="OrthoDB" id="329666at2759"/>
<dbReference type="GO" id="GO:0005634">
    <property type="term" value="C:nucleus"/>
    <property type="evidence" value="ECO:0007669"/>
    <property type="project" value="UniProtKB-SubCell"/>
</dbReference>
<gene>
    <name evidence="3" type="ORF">L198_06544</name>
</gene>
<reference evidence="3 4" key="1">
    <citation type="submission" date="2016-06" db="EMBL/GenBank/DDBJ databases">
        <title>Evolution of pathogenesis and genome organization in the Tremellales.</title>
        <authorList>
            <person name="Cuomo C."/>
            <person name="Litvintseva A."/>
            <person name="Heitman J."/>
            <person name="Chen Y."/>
            <person name="Sun S."/>
            <person name="Springer D."/>
            <person name="Dromer F."/>
            <person name="Young S."/>
            <person name="Zeng Q."/>
            <person name="Chapman S."/>
            <person name="Gujja S."/>
            <person name="Saif S."/>
            <person name="Birren B."/>
        </authorList>
    </citation>
    <scope>NUCLEOTIDE SEQUENCE [LARGE SCALE GENOMIC DNA]</scope>
    <source>
        <strain evidence="3 4">CBS 7118</strain>
    </source>
</reference>
<keyword evidence="4" id="KW-1185">Reference proteome</keyword>
<dbReference type="Pfam" id="PF09739">
    <property type="entry name" value="MCM_bind"/>
    <property type="match status" value="1"/>
</dbReference>
<evidence type="ECO:0000313" key="4">
    <source>
        <dbReference type="Proteomes" id="UP000094819"/>
    </source>
</evidence>
<dbReference type="EMBL" id="AWGH01000023">
    <property type="protein sequence ID" value="ODN89221.1"/>
    <property type="molecule type" value="Genomic_DNA"/>
</dbReference>
<sequence>MTAVDDILLTALKEHEHRESDAHITIQEHIHRIKTQLGDASAISPYSKSSAPLSVVSFKCLLQDTGYPMEVYLPGDMEMSSDVDWSKLKERWVGWGVEVPGEQQWTKPQADITAGLQGISIGSQDLPASVHAKTPLPQQQGGSYLGALLKVYDDIAYKPASVHEFIGLLSTSPIPSNEPEDADIVPTIHVLSKRDLAPETTDVDPSDDQVREELVDYLSTAFNPPDRVAAEFLLLLLISSPTARPMSLPVLGTLAVNFRHSGESFTSAFNSVVSSVVPHYVPLPLTLSLLHSHPFQPAMTDANGLNAGLLQLADGTVLAVEEDAMGNGGQLNEKALKNLKALVDCVEEQKVNYEYPYMDGLKMDCSVKVAVLSQGKSLIPVDVDIPICADGSPSTRPPSLDAFRSYLARYSSPAHSARLVIPDESSTIIQDHFVQERKVNRKEAEEVLKRRMKIARIVALSYPKAALDGQVWDKTVKLDEQVAKRHTMS</sequence>
<dbReference type="Proteomes" id="UP000094819">
    <property type="component" value="Unassembled WGS sequence"/>
</dbReference>
<evidence type="ECO:0008006" key="5">
    <source>
        <dbReference type="Google" id="ProtNLM"/>
    </source>
</evidence>
<dbReference type="AlphaFoldDB" id="A0A1E3INF1"/>
<dbReference type="PANTHER" id="PTHR13489:SF0">
    <property type="entry name" value="MINI-CHROMOSOME MAINTENANCE COMPLEX-BINDING PROTEIN"/>
    <property type="match status" value="1"/>
</dbReference>
<evidence type="ECO:0000313" key="3">
    <source>
        <dbReference type="EMBL" id="ODN89221.1"/>
    </source>
</evidence>
<organism evidence="3 4">
    <name type="scientific">Cryptococcus wingfieldii CBS 7118</name>
    <dbReference type="NCBI Taxonomy" id="1295528"/>
    <lineage>
        <taxon>Eukaryota</taxon>
        <taxon>Fungi</taxon>
        <taxon>Dikarya</taxon>
        <taxon>Basidiomycota</taxon>
        <taxon>Agaricomycotina</taxon>
        <taxon>Tremellomycetes</taxon>
        <taxon>Tremellales</taxon>
        <taxon>Cryptococcaceae</taxon>
        <taxon>Cryptococcus</taxon>
    </lineage>
</organism>
<dbReference type="PANTHER" id="PTHR13489">
    <property type="entry name" value="MINI-CHROMOSOME MAINTENANCE COMPLEX-BINDING PROTEIN"/>
    <property type="match status" value="1"/>
</dbReference>